<feature type="domain" description="VOC" evidence="1">
    <location>
        <begin position="6"/>
        <end position="117"/>
    </location>
</feature>
<evidence type="ECO:0000313" key="3">
    <source>
        <dbReference type="Proteomes" id="UP000285456"/>
    </source>
</evidence>
<dbReference type="PROSITE" id="PS51819">
    <property type="entry name" value="VOC"/>
    <property type="match status" value="1"/>
</dbReference>
<evidence type="ECO:0000313" key="2">
    <source>
        <dbReference type="EMBL" id="RHW32541.1"/>
    </source>
</evidence>
<organism evidence="2 3">
    <name type="scientific">Oceanobacillus profundus</name>
    <dbReference type="NCBI Taxonomy" id="372463"/>
    <lineage>
        <taxon>Bacteria</taxon>
        <taxon>Bacillati</taxon>
        <taxon>Bacillota</taxon>
        <taxon>Bacilli</taxon>
        <taxon>Bacillales</taxon>
        <taxon>Bacillaceae</taxon>
        <taxon>Oceanobacillus</taxon>
    </lineage>
</organism>
<proteinExistence type="predicted"/>
<dbReference type="AlphaFoldDB" id="A0A417YHU8"/>
<dbReference type="Proteomes" id="UP000285456">
    <property type="component" value="Unassembled WGS sequence"/>
</dbReference>
<reference evidence="2 3" key="1">
    <citation type="journal article" date="2007" name="Int. J. Syst. Evol. Microbiol.">
        <title>Oceanobacillus profundus sp. nov., isolated from a deep-sea sediment core.</title>
        <authorList>
            <person name="Kim Y.G."/>
            <person name="Choi D.H."/>
            <person name="Hyun S."/>
            <person name="Cho B.C."/>
        </authorList>
    </citation>
    <scope>NUCLEOTIDE SEQUENCE [LARGE SCALE GENOMIC DNA]</scope>
    <source>
        <strain evidence="2 3">DSM 18246</strain>
    </source>
</reference>
<protein>
    <submittedName>
        <fullName evidence="2">VOC family protein</fullName>
    </submittedName>
</protein>
<sequence>MNTINRLGDVLIHVKDLNKSAKWYAKILELPLAEEDIQGPVHWFNIDGGRGVLLDDNRNNSSHVRPSFMLHTDDIDKAYQLVVKNGGEIIREIERDEMVSFFNFKDMDENMVMICQQHYKHE</sequence>
<keyword evidence="3" id="KW-1185">Reference proteome</keyword>
<dbReference type="Pfam" id="PF00903">
    <property type="entry name" value="Glyoxalase"/>
    <property type="match status" value="1"/>
</dbReference>
<name>A0A417YHU8_9BACI</name>
<dbReference type="InterPro" id="IPR029068">
    <property type="entry name" value="Glyas_Bleomycin-R_OHBP_Dase"/>
</dbReference>
<dbReference type="RefSeq" id="WP_118889182.1">
    <property type="nucleotide sequence ID" value="NZ_JAUOPF010000008.1"/>
</dbReference>
<dbReference type="EMBL" id="QWEH01000005">
    <property type="protein sequence ID" value="RHW32541.1"/>
    <property type="molecule type" value="Genomic_DNA"/>
</dbReference>
<dbReference type="Gene3D" id="3.10.180.10">
    <property type="entry name" value="2,3-Dihydroxybiphenyl 1,2-Dioxygenase, domain 1"/>
    <property type="match status" value="1"/>
</dbReference>
<evidence type="ECO:0000259" key="1">
    <source>
        <dbReference type="PROSITE" id="PS51819"/>
    </source>
</evidence>
<accession>A0A417YHU8</accession>
<dbReference type="InterPro" id="IPR037523">
    <property type="entry name" value="VOC_core"/>
</dbReference>
<comment type="caution">
    <text evidence="2">The sequence shown here is derived from an EMBL/GenBank/DDBJ whole genome shotgun (WGS) entry which is preliminary data.</text>
</comment>
<dbReference type="SUPFAM" id="SSF54593">
    <property type="entry name" value="Glyoxalase/Bleomycin resistance protein/Dihydroxybiphenyl dioxygenase"/>
    <property type="match status" value="1"/>
</dbReference>
<dbReference type="InterPro" id="IPR004360">
    <property type="entry name" value="Glyas_Fos-R_dOase_dom"/>
</dbReference>
<gene>
    <name evidence="2" type="ORF">D1B32_09425</name>
</gene>
<dbReference type="OrthoDB" id="2354281at2"/>